<name>A0A371GX63_MUCPR</name>
<accession>A0A371GX63</accession>
<keyword evidence="2" id="KW-1185">Reference proteome</keyword>
<protein>
    <submittedName>
        <fullName evidence="1">Uncharacterized protein</fullName>
    </submittedName>
</protein>
<reference evidence="1" key="1">
    <citation type="submission" date="2018-05" db="EMBL/GenBank/DDBJ databases">
        <title>Draft genome of Mucuna pruriens seed.</title>
        <authorList>
            <person name="Nnadi N.E."/>
            <person name="Vos R."/>
            <person name="Hasami M.H."/>
            <person name="Devisetty U.K."/>
            <person name="Aguiy J.C."/>
        </authorList>
    </citation>
    <scope>NUCLEOTIDE SEQUENCE [LARGE SCALE GENOMIC DNA]</scope>
    <source>
        <strain evidence="1">JCA_2017</strain>
    </source>
</reference>
<dbReference type="AlphaFoldDB" id="A0A371GX63"/>
<dbReference type="EMBL" id="QJKJ01004191">
    <property type="protein sequence ID" value="RDX95158.1"/>
    <property type="molecule type" value="Genomic_DNA"/>
</dbReference>
<gene>
    <name evidence="1" type="ORF">CR513_22359</name>
</gene>
<sequence>MSIGRGNTQQFGVRESATSRVVNELAIRQHYISPLVRVSGICASIEHPTNVCPTMREIEPNNAKVAIKIGGARVVHTTSENIARVVVVVAFQPPLSSIVLPKTLLSAMDAPLVLAEEGQSPFQQGQEYQRNIMHTPPYHLDLRFCLQQKWREGQGYEGQHFGPFVRVKRRSD</sequence>
<organism evidence="1 2">
    <name type="scientific">Mucuna pruriens</name>
    <name type="common">Velvet bean</name>
    <name type="synonym">Dolichos pruriens</name>
    <dbReference type="NCBI Taxonomy" id="157652"/>
    <lineage>
        <taxon>Eukaryota</taxon>
        <taxon>Viridiplantae</taxon>
        <taxon>Streptophyta</taxon>
        <taxon>Embryophyta</taxon>
        <taxon>Tracheophyta</taxon>
        <taxon>Spermatophyta</taxon>
        <taxon>Magnoliopsida</taxon>
        <taxon>eudicotyledons</taxon>
        <taxon>Gunneridae</taxon>
        <taxon>Pentapetalae</taxon>
        <taxon>rosids</taxon>
        <taxon>fabids</taxon>
        <taxon>Fabales</taxon>
        <taxon>Fabaceae</taxon>
        <taxon>Papilionoideae</taxon>
        <taxon>50 kb inversion clade</taxon>
        <taxon>NPAAA clade</taxon>
        <taxon>indigoferoid/millettioid clade</taxon>
        <taxon>Phaseoleae</taxon>
        <taxon>Mucuna</taxon>
    </lineage>
</organism>
<evidence type="ECO:0000313" key="2">
    <source>
        <dbReference type="Proteomes" id="UP000257109"/>
    </source>
</evidence>
<feature type="non-terminal residue" evidence="1">
    <location>
        <position position="1"/>
    </location>
</feature>
<comment type="caution">
    <text evidence="1">The sequence shown here is derived from an EMBL/GenBank/DDBJ whole genome shotgun (WGS) entry which is preliminary data.</text>
</comment>
<dbReference type="Proteomes" id="UP000257109">
    <property type="component" value="Unassembled WGS sequence"/>
</dbReference>
<proteinExistence type="predicted"/>
<evidence type="ECO:0000313" key="1">
    <source>
        <dbReference type="EMBL" id="RDX95158.1"/>
    </source>
</evidence>